<feature type="signal peptide" evidence="1">
    <location>
        <begin position="1"/>
        <end position="19"/>
    </location>
</feature>
<gene>
    <name evidence="2" type="ORF">TRFO_10843</name>
</gene>
<evidence type="ECO:0000256" key="1">
    <source>
        <dbReference type="SAM" id="SignalP"/>
    </source>
</evidence>
<reference evidence="2" key="1">
    <citation type="submission" date="2016-10" db="EMBL/GenBank/DDBJ databases">
        <authorList>
            <person name="Benchimol M."/>
            <person name="Almeida L.G."/>
            <person name="Vasconcelos A.T."/>
            <person name="Perreira-Neves A."/>
            <person name="Rosa I.A."/>
            <person name="Tasca T."/>
            <person name="Bogo M.R."/>
            <person name="de Souza W."/>
        </authorList>
    </citation>
    <scope>NUCLEOTIDE SEQUENCE [LARGE SCALE GENOMIC DNA]</scope>
    <source>
        <strain evidence="2">K</strain>
    </source>
</reference>
<protein>
    <recommendedName>
        <fullName evidence="4">Thioredoxin domain-containing protein</fullName>
    </recommendedName>
</protein>
<keyword evidence="1" id="KW-0732">Signal</keyword>
<dbReference type="Proteomes" id="UP000179807">
    <property type="component" value="Unassembled WGS sequence"/>
</dbReference>
<evidence type="ECO:0008006" key="4">
    <source>
        <dbReference type="Google" id="ProtNLM"/>
    </source>
</evidence>
<accession>A0A1J4J6P0</accession>
<keyword evidence="3" id="KW-1185">Reference proteome</keyword>
<proteinExistence type="predicted"/>
<dbReference type="VEuPathDB" id="TrichDB:TRFO_10843"/>
<dbReference type="EMBL" id="MLAK01001282">
    <property type="protein sequence ID" value="OHS94898.1"/>
    <property type="molecule type" value="Genomic_DNA"/>
</dbReference>
<dbReference type="Gene3D" id="3.40.30.10">
    <property type="entry name" value="Glutaredoxin"/>
    <property type="match status" value="1"/>
</dbReference>
<organism evidence="2 3">
    <name type="scientific">Tritrichomonas foetus</name>
    <dbReference type="NCBI Taxonomy" id="1144522"/>
    <lineage>
        <taxon>Eukaryota</taxon>
        <taxon>Metamonada</taxon>
        <taxon>Parabasalia</taxon>
        <taxon>Tritrichomonadida</taxon>
        <taxon>Tritrichomonadidae</taxon>
        <taxon>Tritrichomonas</taxon>
    </lineage>
</organism>
<dbReference type="GeneID" id="94830400"/>
<comment type="caution">
    <text evidence="2">The sequence shown here is derived from an EMBL/GenBank/DDBJ whole genome shotgun (WGS) entry which is preliminary data.</text>
</comment>
<dbReference type="RefSeq" id="XP_068348035.1">
    <property type="nucleotide sequence ID" value="XM_068495696.1"/>
</dbReference>
<dbReference type="AlphaFoldDB" id="A0A1J4J6P0"/>
<name>A0A1J4J6P0_9EUKA</name>
<evidence type="ECO:0000313" key="2">
    <source>
        <dbReference type="EMBL" id="OHS94898.1"/>
    </source>
</evidence>
<dbReference type="OrthoDB" id="427280at2759"/>
<sequence length="475" mass="54782">MMLTLFLILERIKVPIGEASNLPVLSGINLTQFISRSSYSIVIFADKSARFDFINFAVTRFGSQISFAVASKKESISPNCSFPYCIVPYKNGKKVQIRPAPKTAIAFANWCEEITRPAISTINHIDQLRRIFHSPGTFLLGVDMVSRPDYVKDTELPFYRVDRTFFQFLNISVSAGLYVYRSADRQLIRAGENYKKFLKSPLIDVNLVNISSKPYFGGYFVEKNDIKETNEEVAVLTKLANKFKDINFALIEGDFADEVSLLSHLQYIKRPFFVLFNSSEINQNRYFSYSKDCQVIENLINSAIHSQNSFTKIVGEKDEINNLIYNEFESTIKNSPGDKLVLFANEKLHRSKKFYLLAEKAVSLVNSEKLKMYRYDLSSNEIPESLQIEQDLPILVLYPEGKDELYYDSYETIDDILEFVSFGVTNKFEMPEYNSALIFKEIDDKMNPQFTAFRKKLAEEREKREKAENVHDENL</sequence>
<feature type="chain" id="PRO_5013085654" description="Thioredoxin domain-containing protein" evidence="1">
    <location>
        <begin position="20"/>
        <end position="475"/>
    </location>
</feature>
<evidence type="ECO:0000313" key="3">
    <source>
        <dbReference type="Proteomes" id="UP000179807"/>
    </source>
</evidence>